<dbReference type="AlphaFoldDB" id="A0AA38LU57"/>
<dbReference type="Pfam" id="PF02373">
    <property type="entry name" value="JmjC"/>
    <property type="match status" value="1"/>
</dbReference>
<evidence type="ECO:0000313" key="3">
    <source>
        <dbReference type="EMBL" id="KAI9634364.1"/>
    </source>
</evidence>
<dbReference type="EMBL" id="JAKWFO010000007">
    <property type="protein sequence ID" value="KAI9634364.1"/>
    <property type="molecule type" value="Genomic_DNA"/>
</dbReference>
<dbReference type="SUPFAM" id="SSF51197">
    <property type="entry name" value="Clavaminate synthase-like"/>
    <property type="match status" value="1"/>
</dbReference>
<sequence>MTGLPSSLSEAATEVLLADLLDRPILTYDHLLYADFLKNHLIPNTPFLLSAAATSSWSSRLEWTIPTTNASAGPSRANLTALRRYGHHIVPIANTARREYSEFERTEGPLSEVLDIWEGKGKHEEAGGKGLYVKDWHLLEEVERAGGGAGEVYEVPECFREDWLNPAYTPYPRSSLATPGPDPASSPTASRSDFRFTYLGPAGTFTPLHRDVYASYSWSANIVGRKIWWLFPPDPEVWRKLGIPALGASGNDSGMEKMAFDVRDLEGDVGGIKILQEEGEVIFVPSGWYHQVVNLDFCISINHNFIAPATLSKAYDALEHAQMAVEESIADVKDMIRSRLGDKGEFDVGGVPEWEKEWVDEVQKLLEMDAGWGWRGFWLCVRTNIKSPPAASSCSTPTGLRNSPASGPSYCPRN</sequence>
<dbReference type="RefSeq" id="XP_052944141.1">
    <property type="nucleotide sequence ID" value="XM_053089826.1"/>
</dbReference>
<dbReference type="PANTHER" id="PTHR12480:SF6">
    <property type="entry name" value="2-OXOGLUTARATE AND IRON-DEPENDENT OXYGENASE JMJD4"/>
    <property type="match status" value="1"/>
</dbReference>
<evidence type="ECO:0000256" key="1">
    <source>
        <dbReference type="SAM" id="MobiDB-lite"/>
    </source>
</evidence>
<dbReference type="SMART" id="SM00558">
    <property type="entry name" value="JmjC"/>
    <property type="match status" value="1"/>
</dbReference>
<dbReference type="GO" id="GO:0016706">
    <property type="term" value="F:2-oxoglutarate-dependent dioxygenase activity"/>
    <property type="evidence" value="ECO:0007669"/>
    <property type="project" value="TreeGrafter"/>
</dbReference>
<evidence type="ECO:0000313" key="4">
    <source>
        <dbReference type="Proteomes" id="UP001164286"/>
    </source>
</evidence>
<dbReference type="Proteomes" id="UP001164286">
    <property type="component" value="Unassembled WGS sequence"/>
</dbReference>
<keyword evidence="4" id="KW-1185">Reference proteome</keyword>
<name>A0AA38LU57_9TREE</name>
<gene>
    <name evidence="3" type="ORF">MKK02DRAFT_37895</name>
</gene>
<comment type="caution">
    <text evidence="3">The sequence shown here is derived from an EMBL/GenBank/DDBJ whole genome shotgun (WGS) entry which is preliminary data.</text>
</comment>
<dbReference type="GO" id="GO:0005737">
    <property type="term" value="C:cytoplasm"/>
    <property type="evidence" value="ECO:0007669"/>
    <property type="project" value="TreeGrafter"/>
</dbReference>
<accession>A0AA38LU57</accession>
<dbReference type="InterPro" id="IPR050910">
    <property type="entry name" value="JMJD6_ArgDemeth/LysHydrox"/>
</dbReference>
<dbReference type="GO" id="GO:0045905">
    <property type="term" value="P:positive regulation of translational termination"/>
    <property type="evidence" value="ECO:0007669"/>
    <property type="project" value="TreeGrafter"/>
</dbReference>
<dbReference type="GO" id="GO:0005634">
    <property type="term" value="C:nucleus"/>
    <property type="evidence" value="ECO:0007669"/>
    <property type="project" value="TreeGrafter"/>
</dbReference>
<organism evidence="3 4">
    <name type="scientific">Dioszegia hungarica</name>
    <dbReference type="NCBI Taxonomy" id="4972"/>
    <lineage>
        <taxon>Eukaryota</taxon>
        <taxon>Fungi</taxon>
        <taxon>Dikarya</taxon>
        <taxon>Basidiomycota</taxon>
        <taxon>Agaricomycotina</taxon>
        <taxon>Tremellomycetes</taxon>
        <taxon>Tremellales</taxon>
        <taxon>Bulleribasidiaceae</taxon>
        <taxon>Dioszegia</taxon>
    </lineage>
</organism>
<dbReference type="GO" id="GO:0043565">
    <property type="term" value="F:sequence-specific DNA binding"/>
    <property type="evidence" value="ECO:0007669"/>
    <property type="project" value="TreeGrafter"/>
</dbReference>
<dbReference type="GeneID" id="77729031"/>
<proteinExistence type="predicted"/>
<feature type="region of interest" description="Disordered" evidence="1">
    <location>
        <begin position="388"/>
        <end position="414"/>
    </location>
</feature>
<dbReference type="PROSITE" id="PS51184">
    <property type="entry name" value="JMJC"/>
    <property type="match status" value="1"/>
</dbReference>
<dbReference type="Gene3D" id="2.60.120.650">
    <property type="entry name" value="Cupin"/>
    <property type="match status" value="1"/>
</dbReference>
<evidence type="ECO:0000259" key="2">
    <source>
        <dbReference type="PROSITE" id="PS51184"/>
    </source>
</evidence>
<dbReference type="PANTHER" id="PTHR12480">
    <property type="entry name" value="ARGININE DEMETHYLASE AND LYSYL-HYDROXYLASE JMJD"/>
    <property type="match status" value="1"/>
</dbReference>
<feature type="compositionally biased region" description="Low complexity" evidence="1">
    <location>
        <begin position="388"/>
        <end position="398"/>
    </location>
</feature>
<dbReference type="InterPro" id="IPR003347">
    <property type="entry name" value="JmjC_dom"/>
</dbReference>
<reference evidence="3" key="1">
    <citation type="journal article" date="2022" name="G3 (Bethesda)">
        <title>High quality genome of the basidiomycete yeast Dioszegia hungarica PDD-24b-2 isolated from cloud water.</title>
        <authorList>
            <person name="Jarrige D."/>
            <person name="Haridas S."/>
            <person name="Bleykasten-Grosshans C."/>
            <person name="Joly M."/>
            <person name="Nadalig T."/>
            <person name="Sancelme M."/>
            <person name="Vuilleumier S."/>
            <person name="Grigoriev I.V."/>
            <person name="Amato P."/>
            <person name="Bringel F."/>
        </authorList>
    </citation>
    <scope>NUCLEOTIDE SEQUENCE</scope>
    <source>
        <strain evidence="3">PDD-24b-2</strain>
    </source>
</reference>
<protein>
    <recommendedName>
        <fullName evidence="2">JmjC domain-containing protein</fullName>
    </recommendedName>
</protein>
<feature type="domain" description="JmjC" evidence="2">
    <location>
        <begin position="167"/>
        <end position="322"/>
    </location>
</feature>